<feature type="chain" id="PRO_5042277687" description="Plant thionin family protein" evidence="1">
    <location>
        <begin position="28"/>
        <end position="82"/>
    </location>
</feature>
<name>A0AAD4SQV4_9MAGN</name>
<accession>A0AAD4SQV4</accession>
<organism evidence="2 3">
    <name type="scientific">Papaver atlanticum</name>
    <dbReference type="NCBI Taxonomy" id="357466"/>
    <lineage>
        <taxon>Eukaryota</taxon>
        <taxon>Viridiplantae</taxon>
        <taxon>Streptophyta</taxon>
        <taxon>Embryophyta</taxon>
        <taxon>Tracheophyta</taxon>
        <taxon>Spermatophyta</taxon>
        <taxon>Magnoliopsida</taxon>
        <taxon>Ranunculales</taxon>
        <taxon>Papaveraceae</taxon>
        <taxon>Papaveroideae</taxon>
        <taxon>Papaver</taxon>
    </lineage>
</organism>
<proteinExistence type="predicted"/>
<keyword evidence="3" id="KW-1185">Reference proteome</keyword>
<feature type="signal peptide" evidence="1">
    <location>
        <begin position="1"/>
        <end position="27"/>
    </location>
</feature>
<comment type="caution">
    <text evidence="2">The sequence shown here is derived from an EMBL/GenBank/DDBJ whole genome shotgun (WGS) entry which is preliminary data.</text>
</comment>
<dbReference type="EMBL" id="JAJJMB010008983">
    <property type="protein sequence ID" value="KAI3917562.1"/>
    <property type="molecule type" value="Genomic_DNA"/>
</dbReference>
<keyword evidence="1" id="KW-0732">Signal</keyword>
<reference evidence="2" key="1">
    <citation type="submission" date="2022-04" db="EMBL/GenBank/DDBJ databases">
        <title>A functionally conserved STORR gene fusion in Papaver species that diverged 16.8 million years ago.</title>
        <authorList>
            <person name="Catania T."/>
        </authorList>
    </citation>
    <scope>NUCLEOTIDE SEQUENCE</scope>
    <source>
        <strain evidence="2">S-188037</strain>
    </source>
</reference>
<gene>
    <name evidence="2" type="ORF">MKW98_021324</name>
</gene>
<dbReference type="AlphaFoldDB" id="A0AAD4SQV4"/>
<sequence>MGGNGKSLMRMISVLFIVGMFVGQISAFDVPKFIDCFKPCYIDCMKPNPGDRKLTDICFNVCGLACYKQPPLDHSHRKTLAN</sequence>
<protein>
    <recommendedName>
        <fullName evidence="4">Plant thionin family protein</fullName>
    </recommendedName>
</protein>
<dbReference type="Proteomes" id="UP001202328">
    <property type="component" value="Unassembled WGS sequence"/>
</dbReference>
<evidence type="ECO:0000313" key="3">
    <source>
        <dbReference type="Proteomes" id="UP001202328"/>
    </source>
</evidence>
<evidence type="ECO:0008006" key="4">
    <source>
        <dbReference type="Google" id="ProtNLM"/>
    </source>
</evidence>
<evidence type="ECO:0000313" key="2">
    <source>
        <dbReference type="EMBL" id="KAI3917562.1"/>
    </source>
</evidence>
<evidence type="ECO:0000256" key="1">
    <source>
        <dbReference type="SAM" id="SignalP"/>
    </source>
</evidence>